<sequence>MPSSYIELAFPSQPVSVAGRQSSGGRPATTRRASVALGATSPVLGGQPTAPHPVWSRMSVTHPATRFWAAASVAMLALWASGSPTMIYPLYAHDWNMSPAATTTLFAVYPLVLVVVLLVFGDISDHIGRRATMLAGVGAMFVGALLFAVAPAEGWLFVARAFQGIGVGLAMAPASAAMVEFNTRGGTARASSVNTAATAAGLALATIIAGALVQYAPNPRQLSYWVVVVAAALAFVAVLSLPKHVPDTQTATRWRPRPIHVPAALRGTVTAAALAVTTAFAVGAVLLSLGAQISADLIHSSNTLVSGLVLAITSVVIGITALAAKRMPARVAIGIGGLASASAVALLVVSAATASLPVFAVTSVAAGVGYGLLFLGGLGLVNKHAPAHHRAGTISVVYTAAYLMQGIIAVLVGLEATAVGLQTALDVAAPVLIVLALGTSAVALRLRGGPGLVAAQEG</sequence>
<feature type="domain" description="Major facilitator superfamily (MFS) profile" evidence="8">
    <location>
        <begin position="66"/>
        <end position="447"/>
    </location>
</feature>
<feature type="transmembrane region" description="Helical" evidence="7">
    <location>
        <begin position="358"/>
        <end position="381"/>
    </location>
</feature>
<proteinExistence type="predicted"/>
<accession>A0A317ZSW5</accession>
<keyword evidence="5 7" id="KW-1133">Transmembrane helix</keyword>
<evidence type="ECO:0000313" key="9">
    <source>
        <dbReference type="EMBL" id="PXA68209.1"/>
    </source>
</evidence>
<evidence type="ECO:0000256" key="6">
    <source>
        <dbReference type="ARBA" id="ARBA00023136"/>
    </source>
</evidence>
<feature type="transmembrane region" description="Helical" evidence="7">
    <location>
        <begin position="222"/>
        <end position="242"/>
    </location>
</feature>
<dbReference type="GO" id="GO:0005886">
    <property type="term" value="C:plasma membrane"/>
    <property type="evidence" value="ECO:0007669"/>
    <property type="project" value="UniProtKB-SubCell"/>
</dbReference>
<feature type="transmembrane region" description="Helical" evidence="7">
    <location>
        <begin position="132"/>
        <end position="150"/>
    </location>
</feature>
<name>A0A317ZSW5_9MICO</name>
<dbReference type="EMBL" id="QHLY01000012">
    <property type="protein sequence ID" value="PXA68209.1"/>
    <property type="molecule type" value="Genomic_DNA"/>
</dbReference>
<feature type="transmembrane region" description="Helical" evidence="7">
    <location>
        <begin position="162"/>
        <end position="181"/>
    </location>
</feature>
<dbReference type="InterPro" id="IPR011701">
    <property type="entry name" value="MFS"/>
</dbReference>
<organism evidence="9 10">
    <name type="scientific">Cryobacterium arcticum</name>
    <dbReference type="NCBI Taxonomy" id="670052"/>
    <lineage>
        <taxon>Bacteria</taxon>
        <taxon>Bacillati</taxon>
        <taxon>Actinomycetota</taxon>
        <taxon>Actinomycetes</taxon>
        <taxon>Micrococcales</taxon>
        <taxon>Microbacteriaceae</taxon>
        <taxon>Cryobacterium</taxon>
    </lineage>
</organism>
<evidence type="ECO:0000256" key="5">
    <source>
        <dbReference type="ARBA" id="ARBA00022989"/>
    </source>
</evidence>
<dbReference type="InterPro" id="IPR020846">
    <property type="entry name" value="MFS_dom"/>
</dbReference>
<dbReference type="AlphaFoldDB" id="A0A317ZSW5"/>
<dbReference type="Pfam" id="PF07690">
    <property type="entry name" value="MFS_1"/>
    <property type="match status" value="1"/>
</dbReference>
<keyword evidence="2" id="KW-0813">Transport</keyword>
<feature type="transmembrane region" description="Helical" evidence="7">
    <location>
        <begin position="100"/>
        <end position="120"/>
    </location>
</feature>
<keyword evidence="10" id="KW-1185">Reference proteome</keyword>
<evidence type="ECO:0000256" key="1">
    <source>
        <dbReference type="ARBA" id="ARBA00004651"/>
    </source>
</evidence>
<evidence type="ECO:0000256" key="3">
    <source>
        <dbReference type="ARBA" id="ARBA00022475"/>
    </source>
</evidence>
<dbReference type="SUPFAM" id="SSF103473">
    <property type="entry name" value="MFS general substrate transporter"/>
    <property type="match status" value="1"/>
</dbReference>
<dbReference type="GO" id="GO:0022857">
    <property type="term" value="F:transmembrane transporter activity"/>
    <property type="evidence" value="ECO:0007669"/>
    <property type="project" value="InterPro"/>
</dbReference>
<protein>
    <submittedName>
        <fullName evidence="9">MFS transporter</fullName>
    </submittedName>
</protein>
<feature type="transmembrane region" description="Helical" evidence="7">
    <location>
        <begin position="263"/>
        <end position="291"/>
    </location>
</feature>
<feature type="transmembrane region" description="Helical" evidence="7">
    <location>
        <begin position="393"/>
        <end position="421"/>
    </location>
</feature>
<feature type="transmembrane region" description="Helical" evidence="7">
    <location>
        <begin position="67"/>
        <end position="88"/>
    </location>
</feature>
<keyword evidence="4 7" id="KW-0812">Transmembrane</keyword>
<feature type="transmembrane region" description="Helical" evidence="7">
    <location>
        <begin position="303"/>
        <end position="324"/>
    </location>
</feature>
<evidence type="ECO:0000313" key="10">
    <source>
        <dbReference type="Proteomes" id="UP000246722"/>
    </source>
</evidence>
<feature type="transmembrane region" description="Helical" evidence="7">
    <location>
        <begin position="427"/>
        <end position="446"/>
    </location>
</feature>
<evidence type="ECO:0000256" key="2">
    <source>
        <dbReference type="ARBA" id="ARBA00022448"/>
    </source>
</evidence>
<feature type="transmembrane region" description="Helical" evidence="7">
    <location>
        <begin position="193"/>
        <end position="216"/>
    </location>
</feature>
<dbReference type="Proteomes" id="UP000246722">
    <property type="component" value="Unassembled WGS sequence"/>
</dbReference>
<keyword evidence="6 7" id="KW-0472">Membrane</keyword>
<comment type="caution">
    <text evidence="9">The sequence shown here is derived from an EMBL/GenBank/DDBJ whole genome shotgun (WGS) entry which is preliminary data.</text>
</comment>
<keyword evidence="3" id="KW-1003">Cell membrane</keyword>
<dbReference type="InterPro" id="IPR050171">
    <property type="entry name" value="MFS_Transporters"/>
</dbReference>
<dbReference type="PANTHER" id="PTHR23517">
    <property type="entry name" value="RESISTANCE PROTEIN MDTM, PUTATIVE-RELATED-RELATED"/>
    <property type="match status" value="1"/>
</dbReference>
<dbReference type="PROSITE" id="PS50850">
    <property type="entry name" value="MFS"/>
    <property type="match status" value="1"/>
</dbReference>
<dbReference type="Gene3D" id="1.20.1250.20">
    <property type="entry name" value="MFS general substrate transporter like domains"/>
    <property type="match status" value="1"/>
</dbReference>
<feature type="transmembrane region" description="Helical" evidence="7">
    <location>
        <begin position="331"/>
        <end position="352"/>
    </location>
</feature>
<gene>
    <name evidence="9" type="ORF">CTB96_16425</name>
</gene>
<comment type="subcellular location">
    <subcellularLocation>
        <location evidence="1">Cell membrane</location>
        <topology evidence="1">Multi-pass membrane protein</topology>
    </subcellularLocation>
</comment>
<evidence type="ECO:0000256" key="7">
    <source>
        <dbReference type="SAM" id="Phobius"/>
    </source>
</evidence>
<evidence type="ECO:0000256" key="4">
    <source>
        <dbReference type="ARBA" id="ARBA00022692"/>
    </source>
</evidence>
<dbReference type="InterPro" id="IPR036259">
    <property type="entry name" value="MFS_trans_sf"/>
</dbReference>
<evidence type="ECO:0000259" key="8">
    <source>
        <dbReference type="PROSITE" id="PS50850"/>
    </source>
</evidence>
<reference evidence="9 10" key="1">
    <citation type="submission" date="2018-05" db="EMBL/GenBank/DDBJ databases">
        <title>Genetic diversity of glacier-inhabiting Cryobacterium bacteria in China and description of Cryobacterium mengkeensis sp. nov. and Arthrobacter glacialis sp. nov.</title>
        <authorList>
            <person name="Liu Q."/>
            <person name="Xin Y.-H."/>
        </authorList>
    </citation>
    <scope>NUCLEOTIDE SEQUENCE [LARGE SCALE GENOMIC DNA]</scope>
    <source>
        <strain evidence="9 10">SK-1</strain>
    </source>
</reference>